<gene>
    <name evidence="2" type="ORF">BFC17_08495</name>
</gene>
<accession>A0A1E8FJP3</accession>
<keyword evidence="1" id="KW-0812">Transmembrane</keyword>
<keyword evidence="3" id="KW-1185">Reference proteome</keyword>
<proteinExistence type="predicted"/>
<feature type="transmembrane region" description="Helical" evidence="1">
    <location>
        <begin position="103"/>
        <end position="126"/>
    </location>
</feature>
<dbReference type="RefSeq" id="WP_070174564.1">
    <property type="nucleotide sequence ID" value="NZ_BMJR01000007.1"/>
</dbReference>
<feature type="transmembrane region" description="Helical" evidence="1">
    <location>
        <begin position="195"/>
        <end position="216"/>
    </location>
</feature>
<dbReference type="OrthoDB" id="8701531at2"/>
<evidence type="ECO:0000313" key="3">
    <source>
        <dbReference type="Proteomes" id="UP000176037"/>
    </source>
</evidence>
<dbReference type="Proteomes" id="UP000176037">
    <property type="component" value="Unassembled WGS sequence"/>
</dbReference>
<reference evidence="2 3" key="1">
    <citation type="submission" date="2016-09" db="EMBL/GenBank/DDBJ databases">
        <title>Alteromonas lipolytica, a new species isolated from sea water.</title>
        <authorList>
            <person name="Wu Y.-H."/>
            <person name="Cheng H."/>
            <person name="Xu X.-W."/>
        </authorList>
    </citation>
    <scope>NUCLEOTIDE SEQUENCE [LARGE SCALE GENOMIC DNA]</scope>
    <source>
        <strain evidence="2 3">JW12</strain>
    </source>
</reference>
<evidence type="ECO:0000313" key="2">
    <source>
        <dbReference type="EMBL" id="OFI36157.1"/>
    </source>
</evidence>
<name>A0A1E8FJP3_9ALTE</name>
<organism evidence="2 3">
    <name type="scientific">Alteromonas lipolytica</name>
    <dbReference type="NCBI Taxonomy" id="1856405"/>
    <lineage>
        <taxon>Bacteria</taxon>
        <taxon>Pseudomonadati</taxon>
        <taxon>Pseudomonadota</taxon>
        <taxon>Gammaproteobacteria</taxon>
        <taxon>Alteromonadales</taxon>
        <taxon>Alteromonadaceae</taxon>
        <taxon>Alteromonas/Salinimonas group</taxon>
        <taxon>Alteromonas</taxon>
    </lineage>
</organism>
<feature type="transmembrane region" description="Helical" evidence="1">
    <location>
        <begin position="6"/>
        <end position="24"/>
    </location>
</feature>
<dbReference type="EMBL" id="MJIC01000002">
    <property type="protein sequence ID" value="OFI36157.1"/>
    <property type="molecule type" value="Genomic_DNA"/>
</dbReference>
<feature type="transmembrane region" description="Helical" evidence="1">
    <location>
        <begin position="74"/>
        <end position="91"/>
    </location>
</feature>
<dbReference type="AlphaFoldDB" id="A0A1E8FJP3"/>
<comment type="caution">
    <text evidence="2">The sequence shown here is derived from an EMBL/GenBank/DDBJ whole genome shotgun (WGS) entry which is preliminary data.</text>
</comment>
<evidence type="ECO:0000256" key="1">
    <source>
        <dbReference type="SAM" id="Phobius"/>
    </source>
</evidence>
<feature type="transmembrane region" description="Helical" evidence="1">
    <location>
        <begin position="45"/>
        <end position="68"/>
    </location>
</feature>
<feature type="transmembrane region" description="Helical" evidence="1">
    <location>
        <begin position="171"/>
        <end position="189"/>
    </location>
</feature>
<keyword evidence="1" id="KW-1133">Transmembrane helix</keyword>
<protein>
    <submittedName>
        <fullName evidence="2">Uncharacterized protein</fullName>
    </submittedName>
</protein>
<sequence>MNWYDFWGTVNSLFILVSLAGVFSQLNTIWRRKQAKGNNQRPTQLLSLNQFTVSFLAYLSFFTYGYSIEPFNHYIVWPRLCAAALVALILLEIWRDRKTSQALLSVSLAAGCLVLAVLGLFVGETVTDEGKYISTSLIVLVTVLIAQGYYHQIRIIVNAGDTGAVDLRMSQFILAMDISTIAFALSMGVKTGWPLLLLAITSGVTKLVIMYLFKWVKSSPTARARRATGVMKT</sequence>
<keyword evidence="1" id="KW-0472">Membrane</keyword>
<feature type="transmembrane region" description="Helical" evidence="1">
    <location>
        <begin position="132"/>
        <end position="150"/>
    </location>
</feature>